<reference evidence="3" key="1">
    <citation type="journal article" date="2019" name="Int. J. Syst. Evol. Microbiol.">
        <title>The Global Catalogue of Microorganisms (GCM) 10K type strain sequencing project: providing services to taxonomists for standard genome sequencing and annotation.</title>
        <authorList>
            <consortium name="The Broad Institute Genomics Platform"/>
            <consortium name="The Broad Institute Genome Sequencing Center for Infectious Disease"/>
            <person name="Wu L."/>
            <person name="Ma J."/>
        </authorList>
    </citation>
    <scope>NUCLEOTIDE SEQUENCE [LARGE SCALE GENOMIC DNA]</scope>
    <source>
        <strain evidence="3">CGMCC 1.15475</strain>
    </source>
</reference>
<evidence type="ECO:0000313" key="2">
    <source>
        <dbReference type="EMBL" id="MFD1863209.1"/>
    </source>
</evidence>
<dbReference type="SUPFAM" id="SSF47413">
    <property type="entry name" value="lambda repressor-like DNA-binding domains"/>
    <property type="match status" value="1"/>
</dbReference>
<evidence type="ECO:0000259" key="1">
    <source>
        <dbReference type="PROSITE" id="PS50943"/>
    </source>
</evidence>
<comment type="caution">
    <text evidence="2">The sequence shown here is derived from an EMBL/GenBank/DDBJ whole genome shotgun (WGS) entry which is preliminary data.</text>
</comment>
<sequence length="299" mass="35669">MPDKENYGETFKAVRSSKNFNQSKVHAEIMHQTSYSKFELGKIEITFNKFEKLLENIEMNFDEFSFIHHSYSYSPRNSIIMDFNNLKFIDEFVIQELVSKATAYLKNHDDHQIEDILNVLHALLSIKRDNNFQQAKFYAEKVWQRLQNLNTWYFSEIRLVNNILFLFPIETAITIAKFAIEQGNKYEKHIQYKPLILPFKYNLVHLLMREGYLENAYKINEEIIQDFKKQKSYVQIALCYIRKGCLEKQLDIFSEKDYIQQAYRIADTLEDENLKRQLQSEADYLSNLFSTVPVIETKQ</sequence>
<keyword evidence="3" id="KW-1185">Reference proteome</keyword>
<dbReference type="PROSITE" id="PS50943">
    <property type="entry name" value="HTH_CROC1"/>
    <property type="match status" value="1"/>
</dbReference>
<feature type="domain" description="HTH cro/C1-type" evidence="1">
    <location>
        <begin position="30"/>
        <end position="64"/>
    </location>
</feature>
<dbReference type="CDD" id="cd00093">
    <property type="entry name" value="HTH_XRE"/>
    <property type="match status" value="1"/>
</dbReference>
<dbReference type="Pfam" id="PF21259">
    <property type="entry name" value="Rgg_C"/>
    <property type="match status" value="1"/>
</dbReference>
<dbReference type="EMBL" id="JBHUFW010000005">
    <property type="protein sequence ID" value="MFD1863209.1"/>
    <property type="molecule type" value="Genomic_DNA"/>
</dbReference>
<dbReference type="InterPro" id="IPR001387">
    <property type="entry name" value="Cro/C1-type_HTH"/>
</dbReference>
<protein>
    <submittedName>
        <fullName evidence="2">Helix-turn-helix domain-containing protein</fullName>
    </submittedName>
</protein>
<organism evidence="2 3">
    <name type="scientific">Planococcus chinensis</name>
    <dbReference type="NCBI Taxonomy" id="272917"/>
    <lineage>
        <taxon>Bacteria</taxon>
        <taxon>Bacillati</taxon>
        <taxon>Bacillota</taxon>
        <taxon>Bacilli</taxon>
        <taxon>Bacillales</taxon>
        <taxon>Caryophanaceae</taxon>
        <taxon>Planococcus</taxon>
    </lineage>
</organism>
<dbReference type="PANTHER" id="PTHR37038">
    <property type="entry name" value="TRANSCRIPTIONAL REGULATOR-RELATED"/>
    <property type="match status" value="1"/>
</dbReference>
<name>A0ABW4QIP0_9BACL</name>
<evidence type="ECO:0000313" key="3">
    <source>
        <dbReference type="Proteomes" id="UP001597273"/>
    </source>
</evidence>
<dbReference type="PANTHER" id="PTHR37038:SF13">
    <property type="entry name" value="HTH CRO_C1-TYPE DOMAIN-CONTAINING PROTEIN"/>
    <property type="match status" value="1"/>
</dbReference>
<gene>
    <name evidence="2" type="ORF">ACFSDB_09710</name>
</gene>
<dbReference type="InterPro" id="IPR053163">
    <property type="entry name" value="HTH-type_regulator_Rgg"/>
</dbReference>
<accession>A0ABW4QIP0</accession>
<dbReference type="InterPro" id="IPR010982">
    <property type="entry name" value="Lambda_DNA-bd_dom_sf"/>
</dbReference>
<dbReference type="InterPro" id="IPR010057">
    <property type="entry name" value="Transcription_activator_Rgg_C"/>
</dbReference>
<dbReference type="RefSeq" id="WP_204892101.1">
    <property type="nucleotide sequence ID" value="NZ_JBHUFW010000005.1"/>
</dbReference>
<dbReference type="Proteomes" id="UP001597273">
    <property type="component" value="Unassembled WGS sequence"/>
</dbReference>
<dbReference type="InterPro" id="IPR011990">
    <property type="entry name" value="TPR-like_helical_dom_sf"/>
</dbReference>
<proteinExistence type="predicted"/>
<dbReference type="Gene3D" id="1.25.40.10">
    <property type="entry name" value="Tetratricopeptide repeat domain"/>
    <property type="match status" value="1"/>
</dbReference>